<dbReference type="VEuPathDB" id="ToxoDB:ETH_00032935"/>
<dbReference type="PANTHER" id="PTHR13270:SF14">
    <property type="entry name" value="SEX DETERMINATION AND DOSAGE COMPENSATION PROTEIN SDC-2"/>
    <property type="match status" value="1"/>
</dbReference>
<dbReference type="PANTHER" id="PTHR13270">
    <property type="entry name" value="PROTEIN C20ORF116-RELATED"/>
    <property type="match status" value="1"/>
</dbReference>
<sequence>MRSLGGGRRALLQQQQQQPQQQQQQPLQQQQQRARGAAAVLRLLSCCSRAACSSFGAFFLLLSSSLLLLLLACIVAPLGCLGFPMDAARNAELQQQRQQEQEQQQQQQREEAALALLSLHEKYSPPNCKYHPLPSSLDSFGLLNNNGELTVSDVFGLPGTSEREEFLISFTIPAAAQDGHSVLSLSADLHRDSFVEFKYLEVYRHPKQDPPMVPFKHALETPAAAEKHRRAALQSAR</sequence>
<name>U6KKG8_EIMTE</name>
<dbReference type="EMBL" id="HG673755">
    <property type="protein sequence ID" value="CDJ37316.1"/>
    <property type="molecule type" value="Genomic_DNA"/>
</dbReference>
<proteinExistence type="predicted"/>
<dbReference type="OrthoDB" id="10612349at2759"/>
<evidence type="ECO:0000313" key="2">
    <source>
        <dbReference type="EMBL" id="CDJ37316.1"/>
    </source>
</evidence>
<dbReference type="AlphaFoldDB" id="U6KKG8"/>
<evidence type="ECO:0000313" key="3">
    <source>
        <dbReference type="Proteomes" id="UP000030747"/>
    </source>
</evidence>
<keyword evidence="1" id="KW-0812">Transmembrane</keyword>
<keyword evidence="3" id="KW-1185">Reference proteome</keyword>
<dbReference type="GeneID" id="25255653"/>
<evidence type="ECO:0000256" key="1">
    <source>
        <dbReference type="SAM" id="Phobius"/>
    </source>
</evidence>
<reference evidence="2" key="1">
    <citation type="submission" date="2013-10" db="EMBL/GenBank/DDBJ databases">
        <title>Genomic analysis of the causative agents of coccidiosis in chickens.</title>
        <authorList>
            <person name="Reid A.J."/>
            <person name="Blake D."/>
            <person name="Billington K."/>
            <person name="Browne H."/>
            <person name="Dunn M."/>
            <person name="Hung S."/>
            <person name="Kawahara F."/>
            <person name="Miranda-Saavedra D."/>
            <person name="Mourier T."/>
            <person name="Nagra H."/>
            <person name="Otto T.D."/>
            <person name="Rawlings N."/>
            <person name="Sanchez A."/>
            <person name="Sanders M."/>
            <person name="Subramaniam C."/>
            <person name="Tay Y."/>
            <person name="Dear P."/>
            <person name="Doerig C."/>
            <person name="Gruber A."/>
            <person name="Parkinson J."/>
            <person name="Shirley M."/>
            <person name="Wan K.L."/>
            <person name="Berriman M."/>
            <person name="Tomley F."/>
            <person name="Pain A."/>
        </authorList>
    </citation>
    <scope>NUCLEOTIDE SEQUENCE [LARGE SCALE GENOMIC DNA]</scope>
    <source>
        <strain evidence="2">Houghton</strain>
    </source>
</reference>
<reference evidence="2" key="2">
    <citation type="submission" date="2013-10" db="EMBL/GenBank/DDBJ databases">
        <authorList>
            <person name="Aslett M."/>
        </authorList>
    </citation>
    <scope>NUCLEOTIDE SEQUENCE [LARGE SCALE GENOMIC DNA]</scope>
    <source>
        <strain evidence="2">Houghton</strain>
    </source>
</reference>
<dbReference type="VEuPathDB" id="ToxoDB:ETH2_0308200"/>
<protein>
    <submittedName>
        <fullName evidence="2">Uncharacterized protein</fullName>
    </submittedName>
</protein>
<dbReference type="RefSeq" id="XP_013228154.1">
    <property type="nucleotide sequence ID" value="XM_013372700.1"/>
</dbReference>
<gene>
    <name evidence="2" type="ORF">ETH_00032935</name>
</gene>
<dbReference type="Proteomes" id="UP000030747">
    <property type="component" value="Unassembled WGS sequence"/>
</dbReference>
<keyword evidence="1" id="KW-1133">Transmembrane helix</keyword>
<feature type="transmembrane region" description="Helical" evidence="1">
    <location>
        <begin position="67"/>
        <end position="88"/>
    </location>
</feature>
<keyword evidence="1" id="KW-0472">Membrane</keyword>
<accession>U6KKG8</accession>
<organism evidence="2 3">
    <name type="scientific">Eimeria tenella</name>
    <name type="common">Coccidian parasite</name>
    <dbReference type="NCBI Taxonomy" id="5802"/>
    <lineage>
        <taxon>Eukaryota</taxon>
        <taxon>Sar</taxon>
        <taxon>Alveolata</taxon>
        <taxon>Apicomplexa</taxon>
        <taxon>Conoidasida</taxon>
        <taxon>Coccidia</taxon>
        <taxon>Eucoccidiorida</taxon>
        <taxon>Eimeriorina</taxon>
        <taxon>Eimeriidae</taxon>
        <taxon>Eimeria</taxon>
    </lineage>
</organism>